<dbReference type="PANTHER" id="PTHR43622">
    <property type="entry name" value="3-DEHYDROQUINATE SYNTHASE"/>
    <property type="match status" value="1"/>
</dbReference>
<evidence type="ECO:0000256" key="7">
    <source>
        <dbReference type="ARBA" id="ARBA00023027"/>
    </source>
</evidence>
<feature type="binding site" evidence="10">
    <location>
        <position position="242"/>
    </location>
    <ligand>
        <name>Zn(2+)</name>
        <dbReference type="ChEBI" id="CHEBI:29105"/>
    </ligand>
</feature>
<keyword evidence="10" id="KW-0057">Aromatic amino acid biosynthesis</keyword>
<comment type="cofactor">
    <cofactor evidence="2">
        <name>Zn(2+)</name>
        <dbReference type="ChEBI" id="CHEBI:29105"/>
    </cofactor>
</comment>
<keyword evidence="4 10" id="KW-0479">Metal-binding</keyword>
<evidence type="ECO:0000256" key="6">
    <source>
        <dbReference type="ARBA" id="ARBA00022833"/>
    </source>
</evidence>
<dbReference type="PANTHER" id="PTHR43622:SF1">
    <property type="entry name" value="3-DEHYDROQUINATE SYNTHASE"/>
    <property type="match status" value="1"/>
</dbReference>
<comment type="catalytic activity">
    <reaction evidence="10">
        <text>7-phospho-2-dehydro-3-deoxy-D-arabino-heptonate = 3-dehydroquinate + phosphate</text>
        <dbReference type="Rhea" id="RHEA:21968"/>
        <dbReference type="ChEBI" id="CHEBI:32364"/>
        <dbReference type="ChEBI" id="CHEBI:43474"/>
        <dbReference type="ChEBI" id="CHEBI:58394"/>
        <dbReference type="EC" id="4.2.3.4"/>
    </reaction>
</comment>
<dbReference type="CDD" id="cd08195">
    <property type="entry name" value="DHQS"/>
    <property type="match status" value="1"/>
</dbReference>
<feature type="binding site" evidence="10">
    <location>
        <position position="259"/>
    </location>
    <ligand>
        <name>Zn(2+)</name>
        <dbReference type="ChEBI" id="CHEBI:29105"/>
    </ligand>
</feature>
<keyword evidence="10" id="KW-0028">Amino-acid biosynthesis</keyword>
<evidence type="ECO:0000256" key="10">
    <source>
        <dbReference type="HAMAP-Rule" id="MF_00110"/>
    </source>
</evidence>
<dbReference type="NCBIfam" id="TIGR01357">
    <property type="entry name" value="aroB"/>
    <property type="match status" value="1"/>
</dbReference>
<dbReference type="Gene3D" id="1.20.1090.10">
    <property type="entry name" value="Dehydroquinate synthase-like - alpha domain"/>
    <property type="match status" value="1"/>
</dbReference>
<organism evidence="14">
    <name type="scientific">uncultured Chthoniobacterales bacterium</name>
    <dbReference type="NCBI Taxonomy" id="1836801"/>
    <lineage>
        <taxon>Bacteria</taxon>
        <taxon>Pseudomonadati</taxon>
        <taxon>Verrucomicrobiota</taxon>
        <taxon>Spartobacteria</taxon>
        <taxon>Chthoniobacterales</taxon>
        <taxon>environmental samples</taxon>
    </lineage>
</organism>
<dbReference type="GO" id="GO:0005737">
    <property type="term" value="C:cytoplasm"/>
    <property type="evidence" value="ECO:0007669"/>
    <property type="project" value="UniProtKB-SubCell"/>
</dbReference>
<dbReference type="GO" id="GO:0003856">
    <property type="term" value="F:3-dehydroquinate synthase activity"/>
    <property type="evidence" value="ECO:0007669"/>
    <property type="project" value="UniProtKB-UniRule"/>
</dbReference>
<feature type="domain" description="3-dehydroquinate synthase N-terminal" evidence="12">
    <location>
        <begin position="68"/>
        <end position="180"/>
    </location>
</feature>
<evidence type="ECO:0000256" key="9">
    <source>
        <dbReference type="ARBA" id="ARBA00023285"/>
    </source>
</evidence>
<accession>A0A6J4GZK9</accession>
<dbReference type="SUPFAM" id="SSF56796">
    <property type="entry name" value="Dehydroquinate synthase-like"/>
    <property type="match status" value="1"/>
</dbReference>
<dbReference type="InterPro" id="IPR030960">
    <property type="entry name" value="DHQS/DOIS_N"/>
</dbReference>
<evidence type="ECO:0000256" key="11">
    <source>
        <dbReference type="NCBIfam" id="TIGR01357"/>
    </source>
</evidence>
<dbReference type="GO" id="GO:0000166">
    <property type="term" value="F:nucleotide binding"/>
    <property type="evidence" value="ECO:0007669"/>
    <property type="project" value="UniProtKB-KW"/>
</dbReference>
<comment type="similarity">
    <text evidence="10">Belongs to the sugar phosphate cyclases superfamily. Dehydroquinate synthase family.</text>
</comment>
<comment type="caution">
    <text evidence="10">Lacks conserved residue(s) required for the propagation of feature annotation.</text>
</comment>
<gene>
    <name evidence="10" type="primary">aroB</name>
    <name evidence="14" type="ORF">AVDCRST_MAG42-756</name>
</gene>
<keyword evidence="6 10" id="KW-0862">Zinc</keyword>
<keyword evidence="10" id="KW-0963">Cytoplasm</keyword>
<dbReference type="InterPro" id="IPR050071">
    <property type="entry name" value="Dehydroquinate_synthase"/>
</dbReference>
<protein>
    <recommendedName>
        <fullName evidence="10 11">3-dehydroquinate synthase</fullName>
        <shortName evidence="10">DHQS</shortName>
        <ecNumber evidence="10 11">4.2.3.4</ecNumber>
    </recommendedName>
</protein>
<keyword evidence="7 10" id="KW-0520">NAD</keyword>
<dbReference type="InterPro" id="IPR030963">
    <property type="entry name" value="DHQ_synth_fam"/>
</dbReference>
<evidence type="ECO:0000256" key="4">
    <source>
        <dbReference type="ARBA" id="ARBA00022723"/>
    </source>
</evidence>
<keyword evidence="8 10" id="KW-0456">Lyase</keyword>
<dbReference type="InterPro" id="IPR056179">
    <property type="entry name" value="DHQS_C"/>
</dbReference>
<evidence type="ECO:0000256" key="1">
    <source>
        <dbReference type="ARBA" id="ARBA00001911"/>
    </source>
</evidence>
<dbReference type="UniPathway" id="UPA00053">
    <property type="reaction ID" value="UER00085"/>
</dbReference>
<feature type="binding site" evidence="10">
    <location>
        <position position="185"/>
    </location>
    <ligand>
        <name>Zn(2+)</name>
        <dbReference type="ChEBI" id="CHEBI:29105"/>
    </ligand>
</feature>
<reference evidence="14" key="1">
    <citation type="submission" date="2020-02" db="EMBL/GenBank/DDBJ databases">
        <authorList>
            <person name="Meier V. D."/>
        </authorList>
    </citation>
    <scope>NUCLEOTIDE SEQUENCE</scope>
    <source>
        <strain evidence="14">AVDCRST_MAG42</strain>
    </source>
</reference>
<dbReference type="InterPro" id="IPR016037">
    <property type="entry name" value="DHQ_synth_AroB"/>
</dbReference>
<dbReference type="PIRSF" id="PIRSF001455">
    <property type="entry name" value="DHQ_synth"/>
    <property type="match status" value="1"/>
</dbReference>
<comment type="cofactor">
    <cofactor evidence="1 10">
        <name>NAD(+)</name>
        <dbReference type="ChEBI" id="CHEBI:57540"/>
    </cofactor>
</comment>
<evidence type="ECO:0000259" key="13">
    <source>
        <dbReference type="Pfam" id="PF24621"/>
    </source>
</evidence>
<feature type="domain" description="3-dehydroquinate synthase C-terminal" evidence="13">
    <location>
        <begin position="182"/>
        <end position="319"/>
    </location>
</feature>
<dbReference type="AlphaFoldDB" id="A0A6J4GZK9"/>
<evidence type="ECO:0000256" key="3">
    <source>
        <dbReference type="ARBA" id="ARBA00003485"/>
    </source>
</evidence>
<dbReference type="EMBL" id="CADCTA010000001">
    <property type="protein sequence ID" value="CAA9209204.1"/>
    <property type="molecule type" value="Genomic_DNA"/>
</dbReference>
<dbReference type="Pfam" id="PF24621">
    <property type="entry name" value="DHQS_C"/>
    <property type="match status" value="1"/>
</dbReference>
<comment type="subcellular location">
    <subcellularLocation>
        <location evidence="10">Cytoplasm</location>
    </subcellularLocation>
</comment>
<dbReference type="GO" id="GO:0009423">
    <property type="term" value="P:chorismate biosynthetic process"/>
    <property type="evidence" value="ECO:0007669"/>
    <property type="project" value="UniProtKB-UniRule"/>
</dbReference>
<keyword evidence="5 10" id="KW-0547">Nucleotide-binding</keyword>
<feature type="binding site" evidence="10">
    <location>
        <position position="152"/>
    </location>
    <ligand>
        <name>NAD(+)</name>
        <dbReference type="ChEBI" id="CHEBI:57540"/>
    </ligand>
</feature>
<feature type="binding site" evidence="10">
    <location>
        <position position="143"/>
    </location>
    <ligand>
        <name>NAD(+)</name>
        <dbReference type="ChEBI" id="CHEBI:57540"/>
    </ligand>
</feature>
<comment type="function">
    <text evidence="3 10">Catalyzes the conversion of 3-deoxy-D-arabino-heptulosonate 7-phosphate (DAHP) to dehydroquinate (DHQ).</text>
</comment>
<dbReference type="GO" id="GO:0009073">
    <property type="term" value="P:aromatic amino acid family biosynthetic process"/>
    <property type="evidence" value="ECO:0007669"/>
    <property type="project" value="UniProtKB-KW"/>
</dbReference>
<sequence length="354" mass="37402">MNAVSVRAGDVTYEAHVGSGLLAEIGSLLRDVVRGPRCALVADANTARLFAEPVTESLRASGFEPTLIKVPAGEMAKSLSQAGRVCDEMTAAGLDRSSFVVAVGGGVIGDLAGFAAAIYHRGIPHVQVPTTLLAQVDSSIGGKTGVNTRAGKNLLGAVHQPALVVADVETLRSLPRRELNQGFAEIIKHAIIRDPSLFDVLEHFDPDKFAELVHRNIEIKAAVVARDEHDLSGERAILNFGHTVGHAIERATGYDRFLHGEAVSLGIVAACDISVRKAGFPPADRDKVIHALTAFDLPTRLPDDVDRAAIADAVAGDKKFEHGDVRFVVVEALGAARLATDVTMRDITSAIAAL</sequence>
<dbReference type="GO" id="GO:0008652">
    <property type="term" value="P:amino acid biosynthetic process"/>
    <property type="evidence" value="ECO:0007669"/>
    <property type="project" value="UniProtKB-KW"/>
</dbReference>
<dbReference type="Pfam" id="PF01761">
    <property type="entry name" value="DHQ_synthase"/>
    <property type="match status" value="1"/>
</dbReference>
<name>A0A6J4GZK9_9BACT</name>
<comment type="cofactor">
    <cofactor evidence="10">
        <name>Co(2+)</name>
        <dbReference type="ChEBI" id="CHEBI:48828"/>
    </cofactor>
    <cofactor evidence="10">
        <name>Zn(2+)</name>
        <dbReference type="ChEBI" id="CHEBI:29105"/>
    </cofactor>
    <text evidence="10">Binds 1 divalent metal cation per subunit. Can use either Co(2+) or Zn(2+).</text>
</comment>
<dbReference type="FunFam" id="3.40.50.1970:FF:000007">
    <property type="entry name" value="Pentafunctional AROM polypeptide"/>
    <property type="match status" value="1"/>
</dbReference>
<evidence type="ECO:0000313" key="14">
    <source>
        <dbReference type="EMBL" id="CAA9209204.1"/>
    </source>
</evidence>
<dbReference type="Gene3D" id="3.40.50.1970">
    <property type="match status" value="1"/>
</dbReference>
<dbReference type="HAMAP" id="MF_00110">
    <property type="entry name" value="DHQ_synthase"/>
    <property type="match status" value="1"/>
</dbReference>
<feature type="binding site" evidence="10">
    <location>
        <begin position="106"/>
        <end position="110"/>
    </location>
    <ligand>
        <name>NAD(+)</name>
        <dbReference type="ChEBI" id="CHEBI:57540"/>
    </ligand>
</feature>
<evidence type="ECO:0000256" key="8">
    <source>
        <dbReference type="ARBA" id="ARBA00023239"/>
    </source>
</evidence>
<proteinExistence type="inferred from homology"/>
<feature type="binding site" evidence="10">
    <location>
        <begin position="130"/>
        <end position="131"/>
    </location>
    <ligand>
        <name>NAD(+)</name>
        <dbReference type="ChEBI" id="CHEBI:57540"/>
    </ligand>
</feature>
<comment type="pathway">
    <text evidence="10">Metabolic intermediate biosynthesis; chorismate biosynthesis; chorismate from D-erythrose 4-phosphate and phosphoenolpyruvate: step 2/7.</text>
</comment>
<dbReference type="EC" id="4.2.3.4" evidence="10 11"/>
<keyword evidence="9 10" id="KW-0170">Cobalt</keyword>
<evidence type="ECO:0000259" key="12">
    <source>
        <dbReference type="Pfam" id="PF01761"/>
    </source>
</evidence>
<evidence type="ECO:0000256" key="2">
    <source>
        <dbReference type="ARBA" id="ARBA00001947"/>
    </source>
</evidence>
<dbReference type="GO" id="GO:0046872">
    <property type="term" value="F:metal ion binding"/>
    <property type="evidence" value="ECO:0007669"/>
    <property type="project" value="UniProtKB-KW"/>
</dbReference>
<evidence type="ECO:0000256" key="5">
    <source>
        <dbReference type="ARBA" id="ARBA00022741"/>
    </source>
</evidence>